<dbReference type="EMBL" id="BMAW01046451">
    <property type="protein sequence ID" value="GFS55457.1"/>
    <property type="molecule type" value="Genomic_DNA"/>
</dbReference>
<evidence type="ECO:0000313" key="1">
    <source>
        <dbReference type="EMBL" id="GFS55457.1"/>
    </source>
</evidence>
<gene>
    <name evidence="1" type="ORF">NPIL_332001</name>
</gene>
<sequence>MHSAILSQCEMMKLASLPPQSRYSNWTGTLLATGFKCTVSLEVFIRQSVRLIDGTEKSGKESNQLQLWRLGSPPLDGRASNSGTLFVVLTDPSEDLARTA</sequence>
<dbReference type="Proteomes" id="UP000887013">
    <property type="component" value="Unassembled WGS sequence"/>
</dbReference>
<name>A0A8X6IQM5_NEPPI</name>
<dbReference type="AlphaFoldDB" id="A0A8X6IQM5"/>
<keyword evidence="2" id="KW-1185">Reference proteome</keyword>
<organism evidence="1 2">
    <name type="scientific">Nephila pilipes</name>
    <name type="common">Giant wood spider</name>
    <name type="synonym">Nephila maculata</name>
    <dbReference type="NCBI Taxonomy" id="299642"/>
    <lineage>
        <taxon>Eukaryota</taxon>
        <taxon>Metazoa</taxon>
        <taxon>Ecdysozoa</taxon>
        <taxon>Arthropoda</taxon>
        <taxon>Chelicerata</taxon>
        <taxon>Arachnida</taxon>
        <taxon>Araneae</taxon>
        <taxon>Araneomorphae</taxon>
        <taxon>Entelegynae</taxon>
        <taxon>Araneoidea</taxon>
        <taxon>Nephilidae</taxon>
        <taxon>Nephila</taxon>
    </lineage>
</organism>
<accession>A0A8X6IQM5</accession>
<comment type="caution">
    <text evidence="1">The sequence shown here is derived from an EMBL/GenBank/DDBJ whole genome shotgun (WGS) entry which is preliminary data.</text>
</comment>
<protein>
    <submittedName>
        <fullName evidence="1">Uncharacterized protein</fullName>
    </submittedName>
</protein>
<proteinExistence type="predicted"/>
<reference evidence="1" key="1">
    <citation type="submission" date="2020-08" db="EMBL/GenBank/DDBJ databases">
        <title>Multicomponent nature underlies the extraordinary mechanical properties of spider dragline silk.</title>
        <authorList>
            <person name="Kono N."/>
            <person name="Nakamura H."/>
            <person name="Mori M."/>
            <person name="Yoshida Y."/>
            <person name="Ohtoshi R."/>
            <person name="Malay A.D."/>
            <person name="Moran D.A.P."/>
            <person name="Tomita M."/>
            <person name="Numata K."/>
            <person name="Arakawa K."/>
        </authorList>
    </citation>
    <scope>NUCLEOTIDE SEQUENCE</scope>
</reference>
<evidence type="ECO:0000313" key="2">
    <source>
        <dbReference type="Proteomes" id="UP000887013"/>
    </source>
</evidence>